<reference evidence="1 2" key="1">
    <citation type="submission" date="2024-05" db="EMBL/GenBank/DDBJ databases">
        <authorList>
            <person name="Liu Q."/>
            <person name="Xin Y.-H."/>
        </authorList>
    </citation>
    <scope>NUCLEOTIDE SEQUENCE [LARGE SCALE GENOMIC DNA]</scope>
    <source>
        <strain evidence="1 2">CGMCC 1.10181</strain>
    </source>
</reference>
<evidence type="ECO:0000313" key="2">
    <source>
        <dbReference type="Proteomes" id="UP001419910"/>
    </source>
</evidence>
<proteinExistence type="predicted"/>
<name>A0ABU9Y7G0_9SPHN</name>
<comment type="caution">
    <text evidence="1">The sequence shown here is derived from an EMBL/GenBank/DDBJ whole genome shotgun (WGS) entry which is preliminary data.</text>
</comment>
<organism evidence="1 2">
    <name type="scientific">Sphingomonas oligophenolica</name>
    <dbReference type="NCBI Taxonomy" id="301154"/>
    <lineage>
        <taxon>Bacteria</taxon>
        <taxon>Pseudomonadati</taxon>
        <taxon>Pseudomonadota</taxon>
        <taxon>Alphaproteobacteria</taxon>
        <taxon>Sphingomonadales</taxon>
        <taxon>Sphingomonadaceae</taxon>
        <taxon>Sphingomonas</taxon>
    </lineage>
</organism>
<evidence type="ECO:0000313" key="1">
    <source>
        <dbReference type="EMBL" id="MEN2791748.1"/>
    </source>
</evidence>
<keyword evidence="2" id="KW-1185">Reference proteome</keyword>
<dbReference type="Proteomes" id="UP001419910">
    <property type="component" value="Unassembled WGS sequence"/>
</dbReference>
<protein>
    <submittedName>
        <fullName evidence="1">Uncharacterized protein</fullName>
    </submittedName>
</protein>
<accession>A0ABU9Y7G0</accession>
<dbReference type="RefSeq" id="WP_345840509.1">
    <property type="nucleotide sequence ID" value="NZ_JBDIME010000020.1"/>
</dbReference>
<sequence length="85" mass="9335">MSAVLEAPPFVRWLRRQRRMTWRAIFLCSLLWIGEAAPETDTLLPNRLAEAPTPAGQCRFATAPRAIDALARPDAAAPSNTESSS</sequence>
<gene>
    <name evidence="1" type="ORF">ABC974_19105</name>
</gene>
<dbReference type="EMBL" id="JBDIME010000020">
    <property type="protein sequence ID" value="MEN2791748.1"/>
    <property type="molecule type" value="Genomic_DNA"/>
</dbReference>